<gene>
    <name evidence="1" type="ORF">METZ01_LOCUS39881</name>
</gene>
<evidence type="ECO:0000313" key="1">
    <source>
        <dbReference type="EMBL" id="SUZ87027.1"/>
    </source>
</evidence>
<accession>A0A381RB02</accession>
<proteinExistence type="predicted"/>
<organism evidence="1">
    <name type="scientific">marine metagenome</name>
    <dbReference type="NCBI Taxonomy" id="408172"/>
    <lineage>
        <taxon>unclassified sequences</taxon>
        <taxon>metagenomes</taxon>
        <taxon>ecological metagenomes</taxon>
    </lineage>
</organism>
<name>A0A381RB02_9ZZZZ</name>
<dbReference type="AlphaFoldDB" id="A0A381RB02"/>
<dbReference type="EMBL" id="UINC01001705">
    <property type="protein sequence ID" value="SUZ87027.1"/>
    <property type="molecule type" value="Genomic_DNA"/>
</dbReference>
<sequence>MLDFLPYFREIFQAEPPHGLFPSFGQGGPVG</sequence>
<reference evidence="1" key="1">
    <citation type="submission" date="2018-05" db="EMBL/GenBank/DDBJ databases">
        <authorList>
            <person name="Lanie J.A."/>
            <person name="Ng W.-L."/>
            <person name="Kazmierczak K.M."/>
            <person name="Andrzejewski T.M."/>
            <person name="Davidsen T.M."/>
            <person name="Wayne K.J."/>
            <person name="Tettelin H."/>
            <person name="Glass J.I."/>
            <person name="Rusch D."/>
            <person name="Podicherti R."/>
            <person name="Tsui H.-C.T."/>
            <person name="Winkler M.E."/>
        </authorList>
    </citation>
    <scope>NUCLEOTIDE SEQUENCE</scope>
</reference>
<protein>
    <submittedName>
        <fullName evidence="1">Uncharacterized protein</fullName>
    </submittedName>
</protein>